<keyword evidence="1" id="KW-0472">Membrane</keyword>
<dbReference type="EMBL" id="GBRH01233810">
    <property type="protein sequence ID" value="JAD64085.1"/>
    <property type="molecule type" value="Transcribed_RNA"/>
</dbReference>
<feature type="transmembrane region" description="Helical" evidence="1">
    <location>
        <begin position="37"/>
        <end position="57"/>
    </location>
</feature>
<feature type="transmembrane region" description="Helical" evidence="1">
    <location>
        <begin position="7"/>
        <end position="25"/>
    </location>
</feature>
<keyword evidence="1" id="KW-1133">Transmembrane helix</keyword>
<name>A0A0A9BSE1_ARUDO</name>
<proteinExistence type="predicted"/>
<reference evidence="2" key="2">
    <citation type="journal article" date="2015" name="Data Brief">
        <title>Shoot transcriptome of the giant reed, Arundo donax.</title>
        <authorList>
            <person name="Barrero R.A."/>
            <person name="Guerrero F.D."/>
            <person name="Moolhuijzen P."/>
            <person name="Goolsby J.A."/>
            <person name="Tidwell J."/>
            <person name="Bellgard S.E."/>
            <person name="Bellgard M.I."/>
        </authorList>
    </citation>
    <scope>NUCLEOTIDE SEQUENCE</scope>
    <source>
        <tissue evidence="2">Shoot tissue taken approximately 20 cm above the soil surface</tissue>
    </source>
</reference>
<dbReference type="AlphaFoldDB" id="A0A0A9BSE1"/>
<evidence type="ECO:0000256" key="1">
    <source>
        <dbReference type="SAM" id="Phobius"/>
    </source>
</evidence>
<reference evidence="2" key="1">
    <citation type="submission" date="2014-09" db="EMBL/GenBank/DDBJ databases">
        <authorList>
            <person name="Magalhaes I.L.F."/>
            <person name="Oliveira U."/>
            <person name="Santos F.R."/>
            <person name="Vidigal T.H.D.A."/>
            <person name="Brescovit A.D."/>
            <person name="Santos A.J."/>
        </authorList>
    </citation>
    <scope>NUCLEOTIDE SEQUENCE</scope>
    <source>
        <tissue evidence="2">Shoot tissue taken approximately 20 cm above the soil surface</tissue>
    </source>
</reference>
<evidence type="ECO:0000313" key="2">
    <source>
        <dbReference type="EMBL" id="JAD64085.1"/>
    </source>
</evidence>
<keyword evidence="1" id="KW-0812">Transmembrane</keyword>
<accession>A0A0A9BSE1</accession>
<protein>
    <submittedName>
        <fullName evidence="2">Uncharacterized protein</fullName>
    </submittedName>
</protein>
<organism evidence="2">
    <name type="scientific">Arundo donax</name>
    <name type="common">Giant reed</name>
    <name type="synonym">Donax arundinaceus</name>
    <dbReference type="NCBI Taxonomy" id="35708"/>
    <lineage>
        <taxon>Eukaryota</taxon>
        <taxon>Viridiplantae</taxon>
        <taxon>Streptophyta</taxon>
        <taxon>Embryophyta</taxon>
        <taxon>Tracheophyta</taxon>
        <taxon>Spermatophyta</taxon>
        <taxon>Magnoliopsida</taxon>
        <taxon>Liliopsida</taxon>
        <taxon>Poales</taxon>
        <taxon>Poaceae</taxon>
        <taxon>PACMAD clade</taxon>
        <taxon>Arundinoideae</taxon>
        <taxon>Arundineae</taxon>
        <taxon>Arundo</taxon>
    </lineage>
</organism>
<sequence length="93" mass="10494">METFRSLISQLVAFMLPAMAAVFLIDAKWRSVSDEDQATLVATFHITGYVCMFALMISHSTEARIWTRMVSYLTRTVCMAALGLFHQSAEVQK</sequence>